<dbReference type="RefSeq" id="WP_146903112.1">
    <property type="nucleotide sequence ID" value="NZ_BJYS01000042.1"/>
</dbReference>
<gene>
    <name evidence="2" type="ORF">AAE02nite_43070</name>
</gene>
<dbReference type="AlphaFoldDB" id="A0A512B3V1"/>
<comment type="caution">
    <text evidence="2">The sequence shown here is derived from an EMBL/GenBank/DDBJ whole genome shotgun (WGS) entry which is preliminary data.</text>
</comment>
<accession>A0A512B3V1</accession>
<dbReference type="OrthoDB" id="196738at2"/>
<name>A0A512B3V1_9BACT</name>
<evidence type="ECO:0000313" key="3">
    <source>
        <dbReference type="Proteomes" id="UP000321532"/>
    </source>
</evidence>
<dbReference type="SMART" id="SM01235">
    <property type="entry name" value="Haem_bd"/>
    <property type="match status" value="1"/>
</dbReference>
<evidence type="ECO:0000259" key="1">
    <source>
        <dbReference type="SMART" id="SM01235"/>
    </source>
</evidence>
<dbReference type="EMBL" id="BJYS01000042">
    <property type="protein sequence ID" value="GEO06643.1"/>
    <property type="molecule type" value="Genomic_DNA"/>
</dbReference>
<proteinExistence type="predicted"/>
<keyword evidence="3" id="KW-1185">Reference proteome</keyword>
<dbReference type="Pfam" id="PF14376">
    <property type="entry name" value="Haem_bd"/>
    <property type="match status" value="1"/>
</dbReference>
<feature type="domain" description="Haem-binding" evidence="1">
    <location>
        <begin position="10"/>
        <end position="145"/>
    </location>
</feature>
<evidence type="ECO:0000313" key="2">
    <source>
        <dbReference type="EMBL" id="GEO06643.1"/>
    </source>
</evidence>
<reference evidence="2 3" key="1">
    <citation type="submission" date="2019-07" db="EMBL/GenBank/DDBJ databases">
        <title>Whole genome shotgun sequence of Adhaeribacter aerolatus NBRC 106133.</title>
        <authorList>
            <person name="Hosoyama A."/>
            <person name="Uohara A."/>
            <person name="Ohji S."/>
            <person name="Ichikawa N."/>
        </authorList>
    </citation>
    <scope>NUCLEOTIDE SEQUENCE [LARGE SCALE GENOMIC DNA]</scope>
    <source>
        <strain evidence="2 3">NBRC 106133</strain>
    </source>
</reference>
<dbReference type="InterPro" id="IPR025992">
    <property type="entry name" value="Haem-bd"/>
</dbReference>
<protein>
    <submittedName>
        <fullName evidence="2">Heme-binding protein</fullName>
    </submittedName>
</protein>
<dbReference type="Proteomes" id="UP000321532">
    <property type="component" value="Unassembled WGS sequence"/>
</dbReference>
<sequence length="152" mass="17840">MKKKIFLTLLVLFIAIQFIQSEKNEGPVATNQDITHYVEVPVNIQHILKASCYDCHSNQTNYPWYAQVNPVGWWLNHHIEEGKAEINFSDLTGYDKMKLDHKLEEIVEEVQQGHMPLPAYLWLHTDAKMNQQQVTQLVTWVNKERQKLNIVE</sequence>
<organism evidence="2 3">
    <name type="scientific">Adhaeribacter aerolatus</name>
    <dbReference type="NCBI Taxonomy" id="670289"/>
    <lineage>
        <taxon>Bacteria</taxon>
        <taxon>Pseudomonadati</taxon>
        <taxon>Bacteroidota</taxon>
        <taxon>Cytophagia</taxon>
        <taxon>Cytophagales</taxon>
        <taxon>Hymenobacteraceae</taxon>
        <taxon>Adhaeribacter</taxon>
    </lineage>
</organism>